<keyword evidence="12" id="KW-1185">Reference proteome</keyword>
<dbReference type="PANTHER" id="PTHR30561">
    <property type="entry name" value="SMR FAMILY PROTON-DEPENDENT DRUG EFFLUX TRANSPORTER SUGE"/>
    <property type="match status" value="1"/>
</dbReference>
<keyword evidence="8 10" id="KW-0472">Membrane</keyword>
<dbReference type="GO" id="GO:0005886">
    <property type="term" value="C:plasma membrane"/>
    <property type="evidence" value="ECO:0007669"/>
    <property type="project" value="UniProtKB-SubCell"/>
</dbReference>
<dbReference type="SUPFAM" id="SSF103481">
    <property type="entry name" value="Multidrug resistance efflux transporter EmrE"/>
    <property type="match status" value="1"/>
</dbReference>
<evidence type="ECO:0000256" key="5">
    <source>
        <dbReference type="ARBA" id="ARBA00022519"/>
    </source>
</evidence>
<dbReference type="InterPro" id="IPR037185">
    <property type="entry name" value="EmrE-like"/>
</dbReference>
<evidence type="ECO:0000256" key="1">
    <source>
        <dbReference type="ARBA" id="ARBA00004429"/>
    </source>
</evidence>
<evidence type="ECO:0000256" key="2">
    <source>
        <dbReference type="ARBA" id="ARBA00011359"/>
    </source>
</evidence>
<evidence type="ECO:0000256" key="9">
    <source>
        <dbReference type="RuleBase" id="RU003942"/>
    </source>
</evidence>
<keyword evidence="7 10" id="KW-1133">Transmembrane helix</keyword>
<organism evidence="11 12">
    <name type="scientific">Candidatus Campylobacter infans</name>
    <dbReference type="NCBI Taxonomy" id="2561898"/>
    <lineage>
        <taxon>Bacteria</taxon>
        <taxon>Pseudomonadati</taxon>
        <taxon>Campylobacterota</taxon>
        <taxon>Epsilonproteobacteria</taxon>
        <taxon>Campylobacterales</taxon>
        <taxon>Campylobacteraceae</taxon>
        <taxon>Campylobacter</taxon>
    </lineage>
</organism>
<feature type="transmembrane region" description="Helical" evidence="10">
    <location>
        <begin position="32"/>
        <end position="51"/>
    </location>
</feature>
<evidence type="ECO:0000256" key="6">
    <source>
        <dbReference type="ARBA" id="ARBA00022692"/>
    </source>
</evidence>
<comment type="similarity">
    <text evidence="9">Belongs to the drug/metabolite transporter (DMT) superfamily. Small multidrug resistance (SMR) (TC 2.A.7.1) family.</text>
</comment>
<protein>
    <recommendedName>
        <fullName evidence="3">Spermidine export protein MdtI</fullName>
    </recommendedName>
</protein>
<evidence type="ECO:0000256" key="7">
    <source>
        <dbReference type="ARBA" id="ARBA00022989"/>
    </source>
</evidence>
<evidence type="ECO:0000313" key="11">
    <source>
        <dbReference type="EMBL" id="QLI05190.1"/>
    </source>
</evidence>
<dbReference type="Proteomes" id="UP000509414">
    <property type="component" value="Chromosome"/>
</dbReference>
<dbReference type="RefSeq" id="WP_179975751.1">
    <property type="nucleotide sequence ID" value="NZ_CP049075.1"/>
</dbReference>
<dbReference type="EMBL" id="CP049075">
    <property type="protein sequence ID" value="QLI05190.1"/>
    <property type="molecule type" value="Genomic_DNA"/>
</dbReference>
<dbReference type="InterPro" id="IPR045324">
    <property type="entry name" value="Small_multidrug_res"/>
</dbReference>
<feature type="transmembrane region" description="Helical" evidence="10">
    <location>
        <begin position="58"/>
        <end position="80"/>
    </location>
</feature>
<keyword evidence="5" id="KW-0997">Cell inner membrane</keyword>
<reference evidence="11 12" key="1">
    <citation type="submission" date="2020-02" db="EMBL/GenBank/DDBJ databases">
        <title>Complete genome sequence of the novel Campylobacter species Candidatus Campylobacter infans.</title>
        <authorList>
            <person name="Duim B."/>
            <person name="Zomer A."/>
            <person name="van der Graaf L."/>
            <person name="Wagenaar J."/>
        </authorList>
    </citation>
    <scope>NUCLEOTIDE SEQUENCE [LARGE SCALE GENOMIC DNA]</scope>
    <source>
        <strain evidence="11 12">19S00001</strain>
    </source>
</reference>
<sequence length="105" mass="11312">MAAFLLICFSGVLDIFSNLALAKSDGFKKLWWGLLALLLVDSCFVALAFALDLGMQLPVAYTLWGAIGILGTTAGGYYFFAQKLKPIGFVGIVLVLCAVYLLHFA</sequence>
<dbReference type="GO" id="GO:0015220">
    <property type="term" value="F:choline transmembrane transporter activity"/>
    <property type="evidence" value="ECO:0007669"/>
    <property type="project" value="TreeGrafter"/>
</dbReference>
<dbReference type="PANTHER" id="PTHR30561:SF6">
    <property type="entry name" value="SPERMIDINE EXPORT PROTEIN MDTI"/>
    <property type="match status" value="1"/>
</dbReference>
<feature type="transmembrane region" description="Helical" evidence="10">
    <location>
        <begin position="86"/>
        <end position="104"/>
    </location>
</feature>
<evidence type="ECO:0000256" key="4">
    <source>
        <dbReference type="ARBA" id="ARBA00022475"/>
    </source>
</evidence>
<comment type="subunit">
    <text evidence="2">Forms a complex with MdtJ.</text>
</comment>
<dbReference type="GO" id="GO:0031460">
    <property type="term" value="P:glycine betaine transport"/>
    <property type="evidence" value="ECO:0007669"/>
    <property type="project" value="TreeGrafter"/>
</dbReference>
<dbReference type="Gene3D" id="1.10.3730.20">
    <property type="match status" value="1"/>
</dbReference>
<evidence type="ECO:0000313" key="12">
    <source>
        <dbReference type="Proteomes" id="UP000509414"/>
    </source>
</evidence>
<dbReference type="GO" id="GO:0015297">
    <property type="term" value="F:antiporter activity"/>
    <property type="evidence" value="ECO:0007669"/>
    <property type="project" value="TreeGrafter"/>
</dbReference>
<name>A0A7H9CGF6_9BACT</name>
<keyword evidence="6 9" id="KW-0812">Transmembrane</keyword>
<dbReference type="InterPro" id="IPR000390">
    <property type="entry name" value="Small_drug/metabolite_transptr"/>
</dbReference>
<evidence type="ECO:0000256" key="8">
    <source>
        <dbReference type="ARBA" id="ARBA00023136"/>
    </source>
</evidence>
<dbReference type="KEGG" id="cinf:CINF_0669"/>
<accession>A0A7H9CGF6</accession>
<dbReference type="GO" id="GO:0015199">
    <property type="term" value="F:amino-acid betaine transmembrane transporter activity"/>
    <property type="evidence" value="ECO:0007669"/>
    <property type="project" value="TreeGrafter"/>
</dbReference>
<proteinExistence type="inferred from homology"/>
<keyword evidence="4" id="KW-1003">Cell membrane</keyword>
<dbReference type="AlphaFoldDB" id="A0A7H9CGF6"/>
<dbReference type="Pfam" id="PF00893">
    <property type="entry name" value="Multi_Drug_Res"/>
    <property type="match status" value="1"/>
</dbReference>
<evidence type="ECO:0000256" key="3">
    <source>
        <dbReference type="ARBA" id="ARBA00021114"/>
    </source>
</evidence>
<dbReference type="GO" id="GO:1903711">
    <property type="term" value="P:spermidine transmembrane transport"/>
    <property type="evidence" value="ECO:0007669"/>
    <property type="project" value="TreeGrafter"/>
</dbReference>
<evidence type="ECO:0000256" key="10">
    <source>
        <dbReference type="SAM" id="Phobius"/>
    </source>
</evidence>
<gene>
    <name evidence="11" type="ORF">CINF_0669</name>
</gene>
<comment type="subcellular location">
    <subcellularLocation>
        <location evidence="1">Cell inner membrane</location>
        <topology evidence="1">Multi-pass membrane protein</topology>
    </subcellularLocation>
    <subcellularLocation>
        <location evidence="9">Cell membrane</location>
        <topology evidence="9">Multi-pass membrane protein</topology>
    </subcellularLocation>
</comment>